<comment type="function">
    <text evidence="3 18">Catalyzes the conversion of 3-deoxy-D-arabino-heptulosonate 7-phosphate (DAHP) to dehydroquinate (DHQ).</text>
</comment>
<keyword evidence="15 18" id="KW-0057">Aromatic amino acid biosynthesis</keyword>
<feature type="binding site" evidence="18">
    <location>
        <position position="188"/>
    </location>
    <ligand>
        <name>Zn(2+)</name>
        <dbReference type="ChEBI" id="CHEBI:29105"/>
    </ligand>
</feature>
<dbReference type="EC" id="4.2.3.4" evidence="7 18"/>
<dbReference type="InterPro" id="IPR030963">
    <property type="entry name" value="DHQ_synth_fam"/>
</dbReference>
<keyword evidence="14 18" id="KW-0520">NAD</keyword>
<accession>A0A378JHR0</accession>
<reference evidence="21 22" key="1">
    <citation type="submission" date="2018-06" db="EMBL/GenBank/DDBJ databases">
        <authorList>
            <consortium name="Pathogen Informatics"/>
            <person name="Doyle S."/>
        </authorList>
    </citation>
    <scope>NUCLEOTIDE SEQUENCE [LARGE SCALE GENOMIC DNA]</scope>
    <source>
        <strain evidence="21 22">NCTC13316</strain>
    </source>
</reference>
<dbReference type="InterPro" id="IPR050071">
    <property type="entry name" value="Dehydroquinate_synthase"/>
</dbReference>
<dbReference type="Pfam" id="PF01761">
    <property type="entry name" value="DHQ_synthase"/>
    <property type="match status" value="1"/>
</dbReference>
<proteinExistence type="inferred from homology"/>
<dbReference type="GO" id="GO:0008652">
    <property type="term" value="P:amino acid biosynthetic process"/>
    <property type="evidence" value="ECO:0007669"/>
    <property type="project" value="UniProtKB-KW"/>
</dbReference>
<keyword evidence="10 18" id="KW-0028">Amino-acid biosynthesis</keyword>
<dbReference type="Proteomes" id="UP000254794">
    <property type="component" value="Unassembled WGS sequence"/>
</dbReference>
<evidence type="ECO:0000256" key="17">
    <source>
        <dbReference type="ARBA" id="ARBA00023285"/>
    </source>
</evidence>
<keyword evidence="13 18" id="KW-0862">Zinc</keyword>
<dbReference type="PIRSF" id="PIRSF001455">
    <property type="entry name" value="DHQ_synth"/>
    <property type="match status" value="1"/>
</dbReference>
<dbReference type="GO" id="GO:0003856">
    <property type="term" value="F:3-dehydroquinate synthase activity"/>
    <property type="evidence" value="ECO:0007669"/>
    <property type="project" value="UniProtKB-UniRule"/>
</dbReference>
<comment type="pathway">
    <text evidence="5 18">Metabolic intermediate biosynthesis; chorismate biosynthesis; chorismate from D-erythrose 4-phosphate and phosphoenolpyruvate: step 2/7.</text>
</comment>
<evidence type="ECO:0000256" key="11">
    <source>
        <dbReference type="ARBA" id="ARBA00022723"/>
    </source>
</evidence>
<dbReference type="GO" id="GO:0046872">
    <property type="term" value="F:metal ion binding"/>
    <property type="evidence" value="ECO:0007669"/>
    <property type="project" value="UniProtKB-KW"/>
</dbReference>
<dbReference type="InterPro" id="IPR056179">
    <property type="entry name" value="DHQS_C"/>
</dbReference>
<evidence type="ECO:0000313" key="21">
    <source>
        <dbReference type="EMBL" id="STX50725.1"/>
    </source>
</evidence>
<evidence type="ECO:0000256" key="6">
    <source>
        <dbReference type="ARBA" id="ARBA00005412"/>
    </source>
</evidence>
<dbReference type="Gene3D" id="3.40.50.1970">
    <property type="match status" value="1"/>
</dbReference>
<evidence type="ECO:0000256" key="2">
    <source>
        <dbReference type="ARBA" id="ARBA00001911"/>
    </source>
</evidence>
<evidence type="ECO:0000313" key="22">
    <source>
        <dbReference type="Proteomes" id="UP000254794"/>
    </source>
</evidence>
<evidence type="ECO:0000256" key="1">
    <source>
        <dbReference type="ARBA" id="ARBA00001393"/>
    </source>
</evidence>
<dbReference type="AlphaFoldDB" id="A0A378JHR0"/>
<organism evidence="21 22">
    <name type="scientific">Legionella busanensis</name>
    <dbReference type="NCBI Taxonomy" id="190655"/>
    <lineage>
        <taxon>Bacteria</taxon>
        <taxon>Pseudomonadati</taxon>
        <taxon>Pseudomonadota</taxon>
        <taxon>Gammaproteobacteria</taxon>
        <taxon>Legionellales</taxon>
        <taxon>Legionellaceae</taxon>
        <taxon>Legionella</taxon>
    </lineage>
</organism>
<dbReference type="RefSeq" id="WP_207385773.1">
    <property type="nucleotide sequence ID" value="NZ_CAAAHP010000004.1"/>
</dbReference>
<dbReference type="GO" id="GO:0005737">
    <property type="term" value="C:cytoplasm"/>
    <property type="evidence" value="ECO:0007669"/>
    <property type="project" value="UniProtKB-SubCell"/>
</dbReference>
<evidence type="ECO:0000256" key="7">
    <source>
        <dbReference type="ARBA" id="ARBA00013031"/>
    </source>
</evidence>
<evidence type="ECO:0000256" key="12">
    <source>
        <dbReference type="ARBA" id="ARBA00022741"/>
    </source>
</evidence>
<comment type="similarity">
    <text evidence="6 18">Belongs to the sugar phosphate cyclases superfamily. Dehydroquinate synthase family.</text>
</comment>
<evidence type="ECO:0000259" key="20">
    <source>
        <dbReference type="Pfam" id="PF24621"/>
    </source>
</evidence>
<dbReference type="HAMAP" id="MF_00110">
    <property type="entry name" value="DHQ_synthase"/>
    <property type="match status" value="1"/>
</dbReference>
<feature type="binding site" evidence="18">
    <location>
        <begin position="109"/>
        <end position="113"/>
    </location>
    <ligand>
        <name>NAD(+)</name>
        <dbReference type="ChEBI" id="CHEBI:57540"/>
    </ligand>
</feature>
<feature type="binding site" evidence="18">
    <location>
        <position position="251"/>
    </location>
    <ligand>
        <name>Zn(2+)</name>
        <dbReference type="ChEBI" id="CHEBI:29105"/>
    </ligand>
</feature>
<protein>
    <recommendedName>
        <fullName evidence="8 18">3-dehydroquinate synthase</fullName>
        <shortName evidence="18">DHQS</shortName>
        <ecNumber evidence="7 18">4.2.3.4</ecNumber>
    </recommendedName>
</protein>
<keyword evidence="16 18" id="KW-0456">Lyase</keyword>
<dbReference type="UniPathway" id="UPA00053">
    <property type="reaction ID" value="UER00085"/>
</dbReference>
<feature type="domain" description="3-dehydroquinate synthase C-terminal" evidence="20">
    <location>
        <begin position="185"/>
        <end position="328"/>
    </location>
</feature>
<dbReference type="InterPro" id="IPR030960">
    <property type="entry name" value="DHQS/DOIS_N"/>
</dbReference>
<dbReference type="CDD" id="cd08195">
    <property type="entry name" value="DHQS"/>
    <property type="match status" value="1"/>
</dbReference>
<dbReference type="FunFam" id="3.40.50.1970:FF:000001">
    <property type="entry name" value="3-dehydroquinate synthase"/>
    <property type="match status" value="1"/>
</dbReference>
<feature type="binding site" evidence="18">
    <location>
        <position position="268"/>
    </location>
    <ligand>
        <name>Zn(2+)</name>
        <dbReference type="ChEBI" id="CHEBI:29105"/>
    </ligand>
</feature>
<feature type="binding site" evidence="18">
    <location>
        <begin position="133"/>
        <end position="134"/>
    </location>
    <ligand>
        <name>NAD(+)</name>
        <dbReference type="ChEBI" id="CHEBI:57540"/>
    </ligand>
</feature>
<sequence>MNFDLLYTLKVNLPGHDYSIFIGNQLLSDKSNLLADHIKSKQIMVVTNETVAPLYLELVQGLLGKRQIDNVILADGEEYKNQQSLFQIFDALMEKKHHRDTTIIALGGGVVGDIAGFAASAYQRGVNFIQIPTTLLSQVDASVGGKTGINHPLGKNMIGSFYQPQAVIIDLAVLNTLPLREFRAGLAEVIKYAILEGGQFFTDVEEALQKGLSYHSSELAEIIYRCCQIKAGYVQQDEREAGVRALLNLGHTIGHALESSTHYQRWLHGEAVAIGLYCAALLSHRLGEINWETVKQIDNLLYLANLPRRIPKDINLEHLYMLLATDKKIKNNTLRFIVIKEIGNCSLVSDINGLIIQEVMASAVGD</sequence>
<dbReference type="GO" id="GO:0009073">
    <property type="term" value="P:aromatic amino acid family biosynthetic process"/>
    <property type="evidence" value="ECO:0007669"/>
    <property type="project" value="UniProtKB-KW"/>
</dbReference>
<gene>
    <name evidence="18 21" type="primary">aroB</name>
    <name evidence="21" type="ORF">NCTC13316_00811</name>
</gene>
<dbReference type="GO" id="GO:0009423">
    <property type="term" value="P:chorismate biosynthetic process"/>
    <property type="evidence" value="ECO:0007669"/>
    <property type="project" value="UniProtKB-UniRule"/>
</dbReference>
<dbReference type="PANTHER" id="PTHR43622:SF7">
    <property type="entry name" value="3-DEHYDROQUINATE SYNTHASE, CHLOROPLASTIC"/>
    <property type="match status" value="1"/>
</dbReference>
<keyword evidence="9 18" id="KW-0963">Cytoplasm</keyword>
<dbReference type="PANTHER" id="PTHR43622">
    <property type="entry name" value="3-DEHYDROQUINATE SYNTHASE"/>
    <property type="match status" value="1"/>
</dbReference>
<comment type="cofactor">
    <cofactor evidence="2 18">
        <name>NAD(+)</name>
        <dbReference type="ChEBI" id="CHEBI:57540"/>
    </cofactor>
</comment>
<feature type="binding site" evidence="18">
    <location>
        <position position="146"/>
    </location>
    <ligand>
        <name>NAD(+)</name>
        <dbReference type="ChEBI" id="CHEBI:57540"/>
    </ligand>
</feature>
<feature type="binding site" evidence="18">
    <location>
        <position position="155"/>
    </location>
    <ligand>
        <name>NAD(+)</name>
        <dbReference type="ChEBI" id="CHEBI:57540"/>
    </ligand>
</feature>
<comment type="subcellular location">
    <subcellularLocation>
        <location evidence="4 18">Cytoplasm</location>
    </subcellularLocation>
</comment>
<evidence type="ECO:0000256" key="4">
    <source>
        <dbReference type="ARBA" id="ARBA00004496"/>
    </source>
</evidence>
<dbReference type="InterPro" id="IPR016037">
    <property type="entry name" value="DHQ_synth_AroB"/>
</dbReference>
<dbReference type="SUPFAM" id="SSF56796">
    <property type="entry name" value="Dehydroquinate synthase-like"/>
    <property type="match status" value="1"/>
</dbReference>
<dbReference type="Pfam" id="PF24621">
    <property type="entry name" value="DHQS_C"/>
    <property type="match status" value="1"/>
</dbReference>
<evidence type="ECO:0000256" key="14">
    <source>
        <dbReference type="ARBA" id="ARBA00023027"/>
    </source>
</evidence>
<keyword evidence="11 18" id="KW-0479">Metal-binding</keyword>
<evidence type="ECO:0000256" key="13">
    <source>
        <dbReference type="ARBA" id="ARBA00022833"/>
    </source>
</evidence>
<evidence type="ECO:0000256" key="16">
    <source>
        <dbReference type="ARBA" id="ARBA00023239"/>
    </source>
</evidence>
<dbReference type="GO" id="GO:0000166">
    <property type="term" value="F:nucleotide binding"/>
    <property type="evidence" value="ECO:0007669"/>
    <property type="project" value="UniProtKB-KW"/>
</dbReference>
<evidence type="ECO:0000256" key="18">
    <source>
        <dbReference type="HAMAP-Rule" id="MF_00110"/>
    </source>
</evidence>
<dbReference type="Gene3D" id="1.20.1090.10">
    <property type="entry name" value="Dehydroquinate synthase-like - alpha domain"/>
    <property type="match status" value="1"/>
</dbReference>
<comment type="catalytic activity">
    <reaction evidence="1 18">
        <text>7-phospho-2-dehydro-3-deoxy-D-arabino-heptonate = 3-dehydroquinate + phosphate</text>
        <dbReference type="Rhea" id="RHEA:21968"/>
        <dbReference type="ChEBI" id="CHEBI:32364"/>
        <dbReference type="ChEBI" id="CHEBI:43474"/>
        <dbReference type="ChEBI" id="CHEBI:58394"/>
        <dbReference type="EC" id="4.2.3.4"/>
    </reaction>
</comment>
<name>A0A378JHR0_9GAMM</name>
<evidence type="ECO:0000256" key="3">
    <source>
        <dbReference type="ARBA" id="ARBA00003485"/>
    </source>
</evidence>
<comment type="cofactor">
    <cofactor evidence="18">
        <name>Co(2+)</name>
        <dbReference type="ChEBI" id="CHEBI:48828"/>
    </cofactor>
    <cofactor evidence="18">
        <name>Zn(2+)</name>
        <dbReference type="ChEBI" id="CHEBI:29105"/>
    </cofactor>
    <text evidence="18">Binds 1 divalent metal cation per subunit. Can use either Co(2+) or Zn(2+).</text>
</comment>
<evidence type="ECO:0000256" key="9">
    <source>
        <dbReference type="ARBA" id="ARBA00022490"/>
    </source>
</evidence>
<keyword evidence="22" id="KW-1185">Reference proteome</keyword>
<keyword evidence="12 18" id="KW-0547">Nucleotide-binding</keyword>
<comment type="caution">
    <text evidence="18">Lacks conserved residue(s) required for the propagation of feature annotation.</text>
</comment>
<evidence type="ECO:0000259" key="19">
    <source>
        <dbReference type="Pfam" id="PF01761"/>
    </source>
</evidence>
<evidence type="ECO:0000256" key="15">
    <source>
        <dbReference type="ARBA" id="ARBA00023141"/>
    </source>
</evidence>
<evidence type="ECO:0000256" key="5">
    <source>
        <dbReference type="ARBA" id="ARBA00004661"/>
    </source>
</evidence>
<keyword evidence="17 18" id="KW-0170">Cobalt</keyword>
<dbReference type="EMBL" id="UGOD01000001">
    <property type="protein sequence ID" value="STX50725.1"/>
    <property type="molecule type" value="Genomic_DNA"/>
</dbReference>
<dbReference type="NCBIfam" id="TIGR01357">
    <property type="entry name" value="aroB"/>
    <property type="match status" value="1"/>
</dbReference>
<evidence type="ECO:0000256" key="8">
    <source>
        <dbReference type="ARBA" id="ARBA00017684"/>
    </source>
</evidence>
<feature type="binding site" evidence="18">
    <location>
        <begin position="75"/>
        <end position="80"/>
    </location>
    <ligand>
        <name>NAD(+)</name>
        <dbReference type="ChEBI" id="CHEBI:57540"/>
    </ligand>
</feature>
<evidence type="ECO:0000256" key="10">
    <source>
        <dbReference type="ARBA" id="ARBA00022605"/>
    </source>
</evidence>
<feature type="domain" description="3-dehydroquinate synthase N-terminal" evidence="19">
    <location>
        <begin position="71"/>
        <end position="183"/>
    </location>
</feature>